<dbReference type="EMBL" id="CP000383">
    <property type="protein sequence ID" value="ABG58563.1"/>
    <property type="molecule type" value="Genomic_DNA"/>
</dbReference>
<proteinExistence type="predicted"/>
<protein>
    <submittedName>
        <fullName evidence="1">Uncharacterized protein</fullName>
    </submittedName>
</protein>
<evidence type="ECO:0000313" key="1">
    <source>
        <dbReference type="EMBL" id="ABG58563.1"/>
    </source>
</evidence>
<evidence type="ECO:0000313" key="2">
    <source>
        <dbReference type="Proteomes" id="UP000001822"/>
    </source>
</evidence>
<dbReference type="KEGG" id="chu:CHU_1291"/>
<sequence>MFKAVFYSLYVIKEFFHCGGVLLYLPVTFNMEFVAAFKIRSLKEEGRQFLRKFIFCFAI</sequence>
<name>A0A6N4SQJ5_CYTH3</name>
<organism evidence="1 2">
    <name type="scientific">Cytophaga hutchinsonii (strain ATCC 33406 / DSM 1761 / CIP 103989 / NBRC 15051 / NCIMB 9469 / D465)</name>
    <dbReference type="NCBI Taxonomy" id="269798"/>
    <lineage>
        <taxon>Bacteria</taxon>
        <taxon>Pseudomonadati</taxon>
        <taxon>Bacteroidota</taxon>
        <taxon>Cytophagia</taxon>
        <taxon>Cytophagales</taxon>
        <taxon>Cytophagaceae</taxon>
        <taxon>Cytophaga</taxon>
    </lineage>
</organism>
<keyword evidence="2" id="KW-1185">Reference proteome</keyword>
<dbReference type="Proteomes" id="UP000001822">
    <property type="component" value="Chromosome"/>
</dbReference>
<gene>
    <name evidence="1" type="ordered locus">CHU_1291</name>
</gene>
<reference evidence="1 2" key="1">
    <citation type="journal article" date="2007" name="Appl. Environ. Microbiol.">
        <title>Genome sequence of the cellulolytic gliding bacterium Cytophaga hutchinsonii.</title>
        <authorList>
            <person name="Xie G."/>
            <person name="Bruce D.C."/>
            <person name="Challacombe J.F."/>
            <person name="Chertkov O."/>
            <person name="Detter J.C."/>
            <person name="Gilna P."/>
            <person name="Han C.S."/>
            <person name="Lucas S."/>
            <person name="Misra M."/>
            <person name="Myers G.L."/>
            <person name="Richardson P."/>
            <person name="Tapia R."/>
            <person name="Thayer N."/>
            <person name="Thompson L.S."/>
            <person name="Brettin T.S."/>
            <person name="Henrissat B."/>
            <person name="Wilson D.B."/>
            <person name="McBride M.J."/>
        </authorList>
    </citation>
    <scope>NUCLEOTIDE SEQUENCE [LARGE SCALE GENOMIC DNA]</scope>
    <source>
        <strain evidence="2">ATCC 33406 / DSM 1761 / CIP 103989 / NBRC 15051 / NCIMB 9469 / D465</strain>
    </source>
</reference>
<accession>A0A6N4SQJ5</accession>
<dbReference type="AlphaFoldDB" id="A0A6N4SQJ5"/>